<reference evidence="2" key="1">
    <citation type="journal article" date="2021" name="Microb. Physiol.">
        <title>Proteogenomic Insights into the Physiology of Marine, Sulfate-Reducing, Filamentous Desulfonema limicola and Desulfonema magnum.</title>
        <authorList>
            <person name="Schnaars V."/>
            <person name="Wohlbrand L."/>
            <person name="Scheve S."/>
            <person name="Hinrichs C."/>
            <person name="Reinhardt R."/>
            <person name="Rabus R."/>
        </authorList>
    </citation>
    <scope>NUCLEOTIDE SEQUENCE</scope>
    <source>
        <strain evidence="2">5ac10</strain>
    </source>
</reference>
<feature type="transmembrane region" description="Helical" evidence="1">
    <location>
        <begin position="118"/>
        <end position="136"/>
    </location>
</feature>
<gene>
    <name evidence="2" type="ORF">dnl_41110</name>
</gene>
<keyword evidence="3" id="KW-1185">Reference proteome</keyword>
<dbReference type="KEGG" id="dli:dnl_41110"/>
<protein>
    <recommendedName>
        <fullName evidence="4">DUF4407 domain-containing protein</fullName>
    </recommendedName>
</protein>
<keyword evidence="1" id="KW-0472">Membrane</keyword>
<evidence type="ECO:0008006" key="4">
    <source>
        <dbReference type="Google" id="ProtNLM"/>
    </source>
</evidence>
<feature type="transmembrane region" description="Helical" evidence="1">
    <location>
        <begin position="76"/>
        <end position="97"/>
    </location>
</feature>
<feature type="transmembrane region" description="Helical" evidence="1">
    <location>
        <begin position="325"/>
        <end position="349"/>
    </location>
</feature>
<evidence type="ECO:0000313" key="2">
    <source>
        <dbReference type="EMBL" id="QTA81762.1"/>
    </source>
</evidence>
<keyword evidence="1" id="KW-0812">Transmembrane</keyword>
<keyword evidence="1" id="KW-1133">Transmembrane helix</keyword>
<dbReference type="AlphaFoldDB" id="A0A975GHS6"/>
<dbReference type="RefSeq" id="WP_207687764.1">
    <property type="nucleotide sequence ID" value="NZ_CP061799.1"/>
</dbReference>
<dbReference type="Proteomes" id="UP000663720">
    <property type="component" value="Chromosome"/>
</dbReference>
<accession>A0A975GHS6</accession>
<feature type="transmembrane region" description="Helical" evidence="1">
    <location>
        <begin position="40"/>
        <end position="61"/>
    </location>
</feature>
<sequence>MKNENFGFSSGNVSRESLKNNRGPILSGLLREINISRIGWSFLELFYCLIGVGAAFVSFVIEKDVFFRITQQKDFSFWIVLILESAKVMTIVVYGFLFRTRSADIGSWNRFIIKFFQFSLITLSFTCSLALISFSLDRPNLAKVRTEDIKLIESRYQEKLSLLQKRLESETAVLMDRTDLEYDKAFQRLRNHYEPRIKELRADLKKEMDNRVGKDFKGPRYREFEKLLQITEAEYAARINALKPENMSLTASVENMINQKKQAFIKAEKELMDWRSDEIMKIRTGHYGDDERANNQLINAVLRTVNDGILVFFNFSVGQITFTCLFSFLIAILIELTIYVSFYSAVLSFSSKLDLMFSMDSSHLDSKKN</sequence>
<dbReference type="EMBL" id="CP061799">
    <property type="protein sequence ID" value="QTA81762.1"/>
    <property type="molecule type" value="Genomic_DNA"/>
</dbReference>
<evidence type="ECO:0000256" key="1">
    <source>
        <dbReference type="SAM" id="Phobius"/>
    </source>
</evidence>
<proteinExistence type="predicted"/>
<organism evidence="2 3">
    <name type="scientific">Desulfonema limicola</name>
    <dbReference type="NCBI Taxonomy" id="45656"/>
    <lineage>
        <taxon>Bacteria</taxon>
        <taxon>Pseudomonadati</taxon>
        <taxon>Thermodesulfobacteriota</taxon>
        <taxon>Desulfobacteria</taxon>
        <taxon>Desulfobacterales</taxon>
        <taxon>Desulfococcaceae</taxon>
        <taxon>Desulfonema</taxon>
    </lineage>
</organism>
<name>A0A975GHS6_9BACT</name>
<evidence type="ECO:0000313" key="3">
    <source>
        <dbReference type="Proteomes" id="UP000663720"/>
    </source>
</evidence>